<dbReference type="InterPro" id="IPR011990">
    <property type="entry name" value="TPR-like_helical_dom_sf"/>
</dbReference>
<evidence type="ECO:0000256" key="1">
    <source>
        <dbReference type="SAM" id="MobiDB-lite"/>
    </source>
</evidence>
<dbReference type="KEGG" id="phao:HF685_06745"/>
<dbReference type="AlphaFoldDB" id="A0A6H2DM35"/>
<proteinExistence type="predicted"/>
<feature type="domain" description="SPOR" evidence="3">
    <location>
        <begin position="606"/>
        <end position="689"/>
    </location>
</feature>
<dbReference type="GO" id="GO:0042834">
    <property type="term" value="F:peptidoglycan binding"/>
    <property type="evidence" value="ECO:0007669"/>
    <property type="project" value="InterPro"/>
</dbReference>
<evidence type="ECO:0000259" key="3">
    <source>
        <dbReference type="PROSITE" id="PS51724"/>
    </source>
</evidence>
<dbReference type="SUPFAM" id="SSF48452">
    <property type="entry name" value="TPR-like"/>
    <property type="match status" value="1"/>
</dbReference>
<protein>
    <recommendedName>
        <fullName evidence="3">SPOR domain-containing protein</fullName>
    </recommendedName>
</protein>
<dbReference type="InterPro" id="IPR007730">
    <property type="entry name" value="SPOR-like_dom"/>
</dbReference>
<feature type="chain" id="PRO_5026120047" description="SPOR domain-containing protein" evidence="2">
    <location>
        <begin position="26"/>
        <end position="691"/>
    </location>
</feature>
<keyword evidence="5" id="KW-1185">Reference proteome</keyword>
<dbReference type="Pfam" id="PF05036">
    <property type="entry name" value="SPOR"/>
    <property type="match status" value="1"/>
</dbReference>
<feature type="region of interest" description="Disordered" evidence="1">
    <location>
        <begin position="341"/>
        <end position="417"/>
    </location>
</feature>
<evidence type="ECO:0000256" key="2">
    <source>
        <dbReference type="SAM" id="SignalP"/>
    </source>
</evidence>
<evidence type="ECO:0000313" key="5">
    <source>
        <dbReference type="Proteomes" id="UP000501600"/>
    </source>
</evidence>
<dbReference type="RefSeq" id="WP_168818857.1">
    <property type="nucleotide sequence ID" value="NZ_CP051217.1"/>
</dbReference>
<keyword evidence="2" id="KW-0732">Signal</keyword>
<feature type="compositionally biased region" description="Basic and acidic residues" evidence="1">
    <location>
        <begin position="594"/>
        <end position="603"/>
    </location>
</feature>
<feature type="region of interest" description="Disordered" evidence="1">
    <location>
        <begin position="580"/>
        <end position="603"/>
    </location>
</feature>
<gene>
    <name evidence="4" type="ORF">HF685_06745</name>
</gene>
<reference evidence="4 5" key="1">
    <citation type="submission" date="2020-04" db="EMBL/GenBank/DDBJ databases">
        <title>Genome sequence for Sphingorhabdus sp. strain M1.</title>
        <authorList>
            <person name="Park S.-J."/>
        </authorList>
    </citation>
    <scope>NUCLEOTIDE SEQUENCE [LARGE SCALE GENOMIC DNA]</scope>
    <source>
        <strain evidence="4 5">JK6</strain>
    </source>
</reference>
<dbReference type="EMBL" id="CP051217">
    <property type="protein sequence ID" value="QJB69015.1"/>
    <property type="molecule type" value="Genomic_DNA"/>
</dbReference>
<sequence length="691" mass="73884">MIHRSKNIFLASLAFAMVVSTPTIAVAQSSSQSSTEDLQNALRKIAQNSDDSSALADAGLAALDLGDTRAAIGFLAKADQIYPRSGRVKAGLGRALLEEQNPFAALRYFNEALDNGISLREIAADRGLAYDLIGRNRDAQKDYEFALKTNRSDELLSRYAISLGISGDIEQSDAKLDPLLQKSDRDAWRHRAFILAMNGKEKAANDIARQTMQRQMAKAIKPFFDRMPKLTAAQKAAAVHYGHFPASENIGVDVASVQYAANTAVRGGDGADAGLIPLGDPLGENVTKPKILAMPDTKPRRRPGKASTVKFTDDIKLTKKQQRELDRQGFVRISKDQLPVPEEARPLEKPAVSRPEQAVAAVSSQPAPAISTRPAQQLASAVIKPDPAPSSPSVETLSRPQEKAGLTPGFETPLGVSDNQSRTVLAEATGSAPAKPLVSETIERRVDIRTGNPASAATRVATLPAVSSPPPTQAAPFQESTLAQNAGTNPATSSVAVIATGNGPGESKAITGPATSELTEKKPVQLVNFDLAKALPSPVSGQQTAAVTATRRPLADIIGSLDTSVEEQKTAVVPVDLESITPATPKPKPAPVKVETKEPELKKAEAEHPKRYWVQIATGSNLSALKYDYRRMAKKHGDLFSGNEGWTSPWGQTRRLVVGPFDDLKAAKSFEADFRKGAAMAFRGSARRARK</sequence>
<dbReference type="Gene3D" id="1.25.40.10">
    <property type="entry name" value="Tetratricopeptide repeat domain"/>
    <property type="match status" value="1"/>
</dbReference>
<dbReference type="Proteomes" id="UP000501600">
    <property type="component" value="Chromosome"/>
</dbReference>
<name>A0A6H2DM35_9SPHN</name>
<feature type="signal peptide" evidence="2">
    <location>
        <begin position="1"/>
        <end position="25"/>
    </location>
</feature>
<dbReference type="PROSITE" id="PS51724">
    <property type="entry name" value="SPOR"/>
    <property type="match status" value="1"/>
</dbReference>
<evidence type="ECO:0000313" key="4">
    <source>
        <dbReference type="EMBL" id="QJB69015.1"/>
    </source>
</evidence>
<accession>A0A6H2DM35</accession>
<feature type="compositionally biased region" description="Low complexity" evidence="1">
    <location>
        <begin position="357"/>
        <end position="369"/>
    </location>
</feature>
<organism evidence="4 5">
    <name type="scientific">Parasphingorhabdus halotolerans</name>
    <dbReference type="NCBI Taxonomy" id="2725558"/>
    <lineage>
        <taxon>Bacteria</taxon>
        <taxon>Pseudomonadati</taxon>
        <taxon>Pseudomonadota</taxon>
        <taxon>Alphaproteobacteria</taxon>
        <taxon>Sphingomonadales</taxon>
        <taxon>Sphingomonadaceae</taxon>
        <taxon>Parasphingorhabdus</taxon>
    </lineage>
</organism>